<dbReference type="Proteomes" id="UP000324222">
    <property type="component" value="Unassembled WGS sequence"/>
</dbReference>
<comment type="caution">
    <text evidence="2">The sequence shown here is derived from an EMBL/GenBank/DDBJ whole genome shotgun (WGS) entry which is preliminary data.</text>
</comment>
<name>A0A5B7CTP9_PORTR</name>
<feature type="region of interest" description="Disordered" evidence="1">
    <location>
        <begin position="1"/>
        <end position="133"/>
    </location>
</feature>
<feature type="compositionally biased region" description="Low complexity" evidence="1">
    <location>
        <begin position="95"/>
        <end position="106"/>
    </location>
</feature>
<sequence length="155" mass="16716">MTTTTTVTQERYRHVNTKQLTEEKQKNARPPKPSCQRSLLEGAGRDGAGREGAGEQQRRPSDPTPPMVGGGGTWWAARRSTTRGETVLPAPPPRLSLSPLISSPQPQRWPARLEGTGESESTGMARCGRSEGTRQAEEVVFSGSTSGLLECWGSV</sequence>
<accession>A0A5B7CTP9</accession>
<keyword evidence="3" id="KW-1185">Reference proteome</keyword>
<reference evidence="2 3" key="1">
    <citation type="submission" date="2019-05" db="EMBL/GenBank/DDBJ databases">
        <title>Another draft genome of Portunus trituberculatus and its Hox gene families provides insights of decapod evolution.</title>
        <authorList>
            <person name="Jeong J.-H."/>
            <person name="Song I."/>
            <person name="Kim S."/>
            <person name="Choi T."/>
            <person name="Kim D."/>
            <person name="Ryu S."/>
            <person name="Kim W."/>
        </authorList>
    </citation>
    <scope>NUCLEOTIDE SEQUENCE [LARGE SCALE GENOMIC DNA]</scope>
    <source>
        <tissue evidence="2">Muscle</tissue>
    </source>
</reference>
<feature type="compositionally biased region" description="Basic and acidic residues" evidence="1">
    <location>
        <begin position="43"/>
        <end position="61"/>
    </location>
</feature>
<dbReference type="EMBL" id="VSRR010000194">
    <property type="protein sequence ID" value="MPC12024.1"/>
    <property type="molecule type" value="Genomic_DNA"/>
</dbReference>
<gene>
    <name evidence="2" type="ORF">E2C01_004701</name>
</gene>
<evidence type="ECO:0000313" key="3">
    <source>
        <dbReference type="Proteomes" id="UP000324222"/>
    </source>
</evidence>
<evidence type="ECO:0000256" key="1">
    <source>
        <dbReference type="SAM" id="MobiDB-lite"/>
    </source>
</evidence>
<protein>
    <submittedName>
        <fullName evidence="2">Uncharacterized protein</fullName>
    </submittedName>
</protein>
<organism evidence="2 3">
    <name type="scientific">Portunus trituberculatus</name>
    <name type="common">Swimming crab</name>
    <name type="synonym">Neptunus trituberculatus</name>
    <dbReference type="NCBI Taxonomy" id="210409"/>
    <lineage>
        <taxon>Eukaryota</taxon>
        <taxon>Metazoa</taxon>
        <taxon>Ecdysozoa</taxon>
        <taxon>Arthropoda</taxon>
        <taxon>Crustacea</taxon>
        <taxon>Multicrustacea</taxon>
        <taxon>Malacostraca</taxon>
        <taxon>Eumalacostraca</taxon>
        <taxon>Eucarida</taxon>
        <taxon>Decapoda</taxon>
        <taxon>Pleocyemata</taxon>
        <taxon>Brachyura</taxon>
        <taxon>Eubrachyura</taxon>
        <taxon>Portunoidea</taxon>
        <taxon>Portunidae</taxon>
        <taxon>Portuninae</taxon>
        <taxon>Portunus</taxon>
    </lineage>
</organism>
<dbReference type="AlphaFoldDB" id="A0A5B7CTP9"/>
<evidence type="ECO:0000313" key="2">
    <source>
        <dbReference type="EMBL" id="MPC12024.1"/>
    </source>
</evidence>
<proteinExistence type="predicted"/>